<keyword evidence="2" id="KW-0540">Nuclease</keyword>
<dbReference type="EMBL" id="FQZE01000019">
    <property type="protein sequence ID" value="SHJ44008.1"/>
    <property type="molecule type" value="Genomic_DNA"/>
</dbReference>
<sequence length="157" mass="18264">MNLSSVKRPPWGLGVKNNMNEELNKSMYYGAVPATFQKARQLRNKMTSVEKLLWERLKSKQICNVRFRRQHPISKYIADFYCHAACLVVELDGKIHLKSKEHDKQRTENLKELNIKVMRFSNNEVEKNIDEVLKQITTVVKNRLNSINPSLPLSPKG</sequence>
<dbReference type="AlphaFoldDB" id="A0A1M6JBB4"/>
<dbReference type="CDD" id="cd01038">
    <property type="entry name" value="Endonuclease_DUF559"/>
    <property type="match status" value="1"/>
</dbReference>
<protein>
    <submittedName>
        <fullName evidence="2">Very-short-patch-repair endonuclease</fullName>
    </submittedName>
</protein>
<evidence type="ECO:0000313" key="3">
    <source>
        <dbReference type="Proteomes" id="UP000184050"/>
    </source>
</evidence>
<organism evidence="2 3">
    <name type="scientific">Tangfeifania diversioriginum</name>
    <dbReference type="NCBI Taxonomy" id="1168035"/>
    <lineage>
        <taxon>Bacteria</taxon>
        <taxon>Pseudomonadati</taxon>
        <taxon>Bacteroidota</taxon>
        <taxon>Bacteroidia</taxon>
        <taxon>Marinilabiliales</taxon>
        <taxon>Prolixibacteraceae</taxon>
        <taxon>Tangfeifania</taxon>
    </lineage>
</organism>
<proteinExistence type="predicted"/>
<dbReference type="STRING" id="1168035.SAMN05444280_11974"/>
<dbReference type="PANTHER" id="PTHR38590:SF1">
    <property type="entry name" value="BLL0828 PROTEIN"/>
    <property type="match status" value="1"/>
</dbReference>
<evidence type="ECO:0000313" key="2">
    <source>
        <dbReference type="EMBL" id="SHJ44008.1"/>
    </source>
</evidence>
<dbReference type="InterPro" id="IPR011335">
    <property type="entry name" value="Restrct_endonuc-II-like"/>
</dbReference>
<dbReference type="GO" id="GO:0004519">
    <property type="term" value="F:endonuclease activity"/>
    <property type="evidence" value="ECO:0007669"/>
    <property type="project" value="UniProtKB-KW"/>
</dbReference>
<dbReference type="RefSeq" id="WP_245792707.1">
    <property type="nucleotide sequence ID" value="NZ_FQZE01000019.1"/>
</dbReference>
<evidence type="ECO:0000259" key="1">
    <source>
        <dbReference type="Pfam" id="PF04480"/>
    </source>
</evidence>
<dbReference type="InterPro" id="IPR047216">
    <property type="entry name" value="Endonuclease_DUF559_bact"/>
</dbReference>
<keyword evidence="2" id="KW-0255">Endonuclease</keyword>
<dbReference type="Pfam" id="PF04480">
    <property type="entry name" value="DUF559"/>
    <property type="match status" value="1"/>
</dbReference>
<reference evidence="2 3" key="1">
    <citation type="submission" date="2016-11" db="EMBL/GenBank/DDBJ databases">
        <authorList>
            <person name="Jaros S."/>
            <person name="Januszkiewicz K."/>
            <person name="Wedrychowicz H."/>
        </authorList>
    </citation>
    <scope>NUCLEOTIDE SEQUENCE [LARGE SCALE GENOMIC DNA]</scope>
    <source>
        <strain evidence="2 3">DSM 27063</strain>
    </source>
</reference>
<dbReference type="Proteomes" id="UP000184050">
    <property type="component" value="Unassembled WGS sequence"/>
</dbReference>
<feature type="domain" description="DUF559" evidence="1">
    <location>
        <begin position="37"/>
        <end position="140"/>
    </location>
</feature>
<keyword evidence="3" id="KW-1185">Reference proteome</keyword>
<accession>A0A1M6JBB4</accession>
<keyword evidence="2" id="KW-0378">Hydrolase</keyword>
<gene>
    <name evidence="2" type="ORF">SAMN05444280_11974</name>
</gene>
<dbReference type="SUPFAM" id="SSF52980">
    <property type="entry name" value="Restriction endonuclease-like"/>
    <property type="match status" value="1"/>
</dbReference>
<name>A0A1M6JBB4_9BACT</name>
<dbReference type="PANTHER" id="PTHR38590">
    <property type="entry name" value="BLL0828 PROTEIN"/>
    <property type="match status" value="1"/>
</dbReference>
<dbReference type="Gene3D" id="3.40.960.10">
    <property type="entry name" value="VSR Endonuclease"/>
    <property type="match status" value="1"/>
</dbReference>
<dbReference type="InterPro" id="IPR007569">
    <property type="entry name" value="DUF559"/>
</dbReference>